<feature type="compositionally biased region" description="Basic residues" evidence="1">
    <location>
        <begin position="401"/>
        <end position="412"/>
    </location>
</feature>
<feature type="region of interest" description="Disordered" evidence="1">
    <location>
        <begin position="431"/>
        <end position="559"/>
    </location>
</feature>
<organism evidence="3 4">
    <name type="scientific">Dorcoceras hygrometricum</name>
    <dbReference type="NCBI Taxonomy" id="472368"/>
    <lineage>
        <taxon>Eukaryota</taxon>
        <taxon>Viridiplantae</taxon>
        <taxon>Streptophyta</taxon>
        <taxon>Embryophyta</taxon>
        <taxon>Tracheophyta</taxon>
        <taxon>Spermatophyta</taxon>
        <taxon>Magnoliopsida</taxon>
        <taxon>eudicotyledons</taxon>
        <taxon>Gunneridae</taxon>
        <taxon>Pentapetalae</taxon>
        <taxon>asterids</taxon>
        <taxon>lamiids</taxon>
        <taxon>Lamiales</taxon>
        <taxon>Gesneriaceae</taxon>
        <taxon>Didymocarpoideae</taxon>
        <taxon>Trichosporeae</taxon>
        <taxon>Loxocarpinae</taxon>
        <taxon>Dorcoceras</taxon>
    </lineage>
</organism>
<keyword evidence="2" id="KW-1133">Transmembrane helix</keyword>
<proteinExistence type="predicted"/>
<sequence length="992" mass="109447">MSTGCIAKSKLLFTVSFSGEFPLILVIIFHDRGSVGLLSRSSFILYQSWMLWLASCGARSCCPVPVLHSSGVGIESLGLVFVVTIAQKYKDARASGNTALSSPCWDLLAAMRRVVNYHSSGARQQQVELFDASSIQGTQVLQLVVGLTQLEVPQEVITLVSGILLFILLSEMASSYISNALQINFDSFLGIQDNEMFVGVFNLPTDGLIDLSEVPNDLVLQARTLFSHSGKPVQFSCKKRLLKYEFCFLNDILAKSITVKAGSFDAVTQERFLMMTAIHFGIKVNWSEILFEVLKEMVNRTTRRAKGFDAQICVLLKGDPAVTLGEAKTFPPLKILSEKTVTTYVSMNKTIDARGETDEPNVATVAFVKKKSVSKKRPAAVSEAPDTVDPTSAIPAAHPPAPKRRAPKRKLRMTAGSDDVDKIIDTVITETSLMETDMEEPSLTISDDIESEVTEHSSSINDEDDNLDGDENEIARKMASFTASKQIPQEPLRSGEDADMSGFKQPKSEVTEHSSSINDEDDNLDGDENEIARKMASFTASKQIPQEPLRSGEDADMSGFKQPSKIIESAEEEETDIEPVDTEELSLAKDVATMMESEDTGSVSKALELNVSPTSDEESMSLEYILKQILADVMLPSVTAAEITRIKFARSIEIREVHEGDWYKASLPQISTADKGKAPLVEDTIKGHRAREMFSLICADIDFLVQLREKWRHYKHRWIHGLKWERICSSILLEGENRDRGAVIARSNTSTRSLCWLRTKTMVDGSWVIQEANDLWQRLPKKTVPLTIELSPQQQFDHTLAPKSALSLDILASQRKLITQQAAIATGLDNIRKDVDDTKAALSNSILDFHAQAQENYNNLSSQLGELVAYINRGGNDKKGECGSIRPQPPPDDQNRPTGGSDSRGGGGSGGSSRIDDRRGSSKRRSSSGAGGSGTGGEPYGPYKKDAQYWLFGKSVLGFFSFCTNLLYIVQLMRLIKFQHDFDFSCLYLIKS</sequence>
<evidence type="ECO:0000313" key="3">
    <source>
        <dbReference type="EMBL" id="KZV49970.1"/>
    </source>
</evidence>
<protein>
    <submittedName>
        <fullName evidence="3">Splicing factor 3B subunit 1-like</fullName>
    </submittedName>
</protein>
<dbReference type="Proteomes" id="UP000250235">
    <property type="component" value="Unassembled WGS sequence"/>
</dbReference>
<dbReference type="OrthoDB" id="660555at2759"/>
<evidence type="ECO:0000256" key="2">
    <source>
        <dbReference type="SAM" id="Phobius"/>
    </source>
</evidence>
<name>A0A2Z7CSB2_9LAMI</name>
<keyword evidence="2" id="KW-0472">Membrane</keyword>
<feature type="compositionally biased region" description="Acidic residues" evidence="1">
    <location>
        <begin position="461"/>
        <end position="472"/>
    </location>
</feature>
<keyword evidence="2" id="KW-0812">Transmembrane</keyword>
<accession>A0A2Z7CSB2</accession>
<evidence type="ECO:0000256" key="1">
    <source>
        <dbReference type="SAM" id="MobiDB-lite"/>
    </source>
</evidence>
<keyword evidence="4" id="KW-1185">Reference proteome</keyword>
<feature type="compositionally biased region" description="Gly residues" evidence="1">
    <location>
        <begin position="929"/>
        <end position="939"/>
    </location>
</feature>
<feature type="transmembrane region" description="Helical" evidence="2">
    <location>
        <begin position="949"/>
        <end position="970"/>
    </location>
</feature>
<feature type="compositionally biased region" description="Gly residues" evidence="1">
    <location>
        <begin position="902"/>
        <end position="911"/>
    </location>
</feature>
<dbReference type="AlphaFoldDB" id="A0A2Z7CSB2"/>
<feature type="region of interest" description="Disordered" evidence="1">
    <location>
        <begin position="376"/>
        <end position="417"/>
    </location>
</feature>
<feature type="region of interest" description="Disordered" evidence="1">
    <location>
        <begin position="878"/>
        <end position="939"/>
    </location>
</feature>
<evidence type="ECO:0000313" key="4">
    <source>
        <dbReference type="Proteomes" id="UP000250235"/>
    </source>
</evidence>
<dbReference type="EMBL" id="KQ992599">
    <property type="protein sequence ID" value="KZV49970.1"/>
    <property type="molecule type" value="Genomic_DNA"/>
</dbReference>
<gene>
    <name evidence="3" type="ORF">F511_26543</name>
</gene>
<reference evidence="3 4" key="1">
    <citation type="journal article" date="2015" name="Proc. Natl. Acad. Sci. U.S.A.">
        <title>The resurrection genome of Boea hygrometrica: A blueprint for survival of dehydration.</title>
        <authorList>
            <person name="Xiao L."/>
            <person name="Yang G."/>
            <person name="Zhang L."/>
            <person name="Yang X."/>
            <person name="Zhao S."/>
            <person name="Ji Z."/>
            <person name="Zhou Q."/>
            <person name="Hu M."/>
            <person name="Wang Y."/>
            <person name="Chen M."/>
            <person name="Xu Y."/>
            <person name="Jin H."/>
            <person name="Xiao X."/>
            <person name="Hu G."/>
            <person name="Bao F."/>
            <person name="Hu Y."/>
            <person name="Wan P."/>
            <person name="Li L."/>
            <person name="Deng X."/>
            <person name="Kuang T."/>
            <person name="Xiang C."/>
            <person name="Zhu J.K."/>
            <person name="Oliver M.J."/>
            <person name="He Y."/>
        </authorList>
    </citation>
    <scope>NUCLEOTIDE SEQUENCE [LARGE SCALE GENOMIC DNA]</scope>
    <source>
        <strain evidence="4">cv. XS01</strain>
    </source>
</reference>
<feature type="compositionally biased region" description="Acidic residues" evidence="1">
    <location>
        <begin position="518"/>
        <end position="529"/>
    </location>
</feature>